<dbReference type="Gene3D" id="3.90.226.10">
    <property type="entry name" value="2-enoyl-CoA Hydratase, Chain A, domain 1"/>
    <property type="match status" value="1"/>
</dbReference>
<evidence type="ECO:0000313" key="4">
    <source>
        <dbReference type="EMBL" id="PSR56322.1"/>
    </source>
</evidence>
<dbReference type="AlphaFoldDB" id="A0A2T2YLC8"/>
<evidence type="ECO:0000256" key="2">
    <source>
        <dbReference type="ARBA" id="ARBA00023239"/>
    </source>
</evidence>
<evidence type="ECO:0000313" key="5">
    <source>
        <dbReference type="Proteomes" id="UP000240357"/>
    </source>
</evidence>
<dbReference type="SUPFAM" id="SSF52096">
    <property type="entry name" value="ClpP/crotonase"/>
    <property type="match status" value="1"/>
</dbReference>
<dbReference type="Proteomes" id="UP000240357">
    <property type="component" value="Unassembled WGS sequence"/>
</dbReference>
<dbReference type="OrthoDB" id="9775794at2"/>
<dbReference type="Pfam" id="PF00378">
    <property type="entry name" value="ECH_1"/>
    <property type="match status" value="1"/>
</dbReference>
<organism evidence="4 5">
    <name type="scientific">Adhaeribacter arboris</name>
    <dbReference type="NCBI Taxonomy" id="2072846"/>
    <lineage>
        <taxon>Bacteria</taxon>
        <taxon>Pseudomonadati</taxon>
        <taxon>Bacteroidota</taxon>
        <taxon>Cytophagia</taxon>
        <taxon>Cytophagales</taxon>
        <taxon>Hymenobacteraceae</taxon>
        <taxon>Adhaeribacter</taxon>
    </lineage>
</organism>
<name>A0A2T2YLC8_9BACT</name>
<dbReference type="EMBL" id="PYFT01000001">
    <property type="protein sequence ID" value="PSR56322.1"/>
    <property type="molecule type" value="Genomic_DNA"/>
</dbReference>
<dbReference type="PROSITE" id="PS00166">
    <property type="entry name" value="ENOYL_COA_HYDRATASE"/>
    <property type="match status" value="1"/>
</dbReference>
<dbReference type="GO" id="GO:0006635">
    <property type="term" value="P:fatty acid beta-oxidation"/>
    <property type="evidence" value="ECO:0007669"/>
    <property type="project" value="TreeGrafter"/>
</dbReference>
<dbReference type="CDD" id="cd06558">
    <property type="entry name" value="crotonase-like"/>
    <property type="match status" value="1"/>
</dbReference>
<dbReference type="RefSeq" id="WP_106932500.1">
    <property type="nucleotide sequence ID" value="NZ_PYFT01000001.1"/>
</dbReference>
<keyword evidence="2" id="KW-0456">Lyase</keyword>
<sequence length="260" mass="28301">MTTYNNLKLDLQEGILIITISRVAKLNALNIETVEEIQTAMQEAYDNDEVKGIIFTGEGDKAFAAGADIGEISQLNEVIGRRFAERGQDIFAMIEESTKPVIAAVNGFALGGGCELAMACHIRVASHNARFGQPEVNLGLIPGYGGTQRLTQLVGKGKAMELMMTGDMITADDALRLGLANHVTTPGMLMEKCLEIMRKITSKAPLAVGMIVDCVNAWYDKEEHGYQTEANSFSRCCGSDDFVEGINAFFQKRKPHFKGS</sequence>
<protein>
    <submittedName>
        <fullName evidence="4">Enoyl-CoA hydratase</fullName>
    </submittedName>
</protein>
<dbReference type="FunFam" id="3.90.226.10:FF:000009">
    <property type="entry name" value="Carnitinyl-CoA dehydratase"/>
    <property type="match status" value="1"/>
</dbReference>
<dbReference type="GO" id="GO:0016829">
    <property type="term" value="F:lyase activity"/>
    <property type="evidence" value="ECO:0007669"/>
    <property type="project" value="UniProtKB-KW"/>
</dbReference>
<dbReference type="PANTHER" id="PTHR11941">
    <property type="entry name" value="ENOYL-COA HYDRATASE-RELATED"/>
    <property type="match status" value="1"/>
</dbReference>
<evidence type="ECO:0000256" key="1">
    <source>
        <dbReference type="ARBA" id="ARBA00005254"/>
    </source>
</evidence>
<dbReference type="InterPro" id="IPR018376">
    <property type="entry name" value="Enoyl-CoA_hyd/isom_CS"/>
</dbReference>
<keyword evidence="5" id="KW-1185">Reference proteome</keyword>
<dbReference type="InterPro" id="IPR001753">
    <property type="entry name" value="Enoyl-CoA_hydra/iso"/>
</dbReference>
<comment type="caution">
    <text evidence="4">The sequence shown here is derived from an EMBL/GenBank/DDBJ whole genome shotgun (WGS) entry which is preliminary data.</text>
</comment>
<dbReference type="InterPro" id="IPR029045">
    <property type="entry name" value="ClpP/crotonase-like_dom_sf"/>
</dbReference>
<proteinExistence type="inferred from homology"/>
<comment type="similarity">
    <text evidence="1 3">Belongs to the enoyl-CoA hydratase/isomerase family.</text>
</comment>
<accession>A0A2T2YLC8</accession>
<gene>
    <name evidence="4" type="ORF">AHMF7605_23905</name>
</gene>
<dbReference type="PANTHER" id="PTHR11941:SF54">
    <property type="entry name" value="ENOYL-COA HYDRATASE, MITOCHONDRIAL"/>
    <property type="match status" value="1"/>
</dbReference>
<reference evidence="4 5" key="1">
    <citation type="submission" date="2018-03" db="EMBL/GenBank/DDBJ databases">
        <title>Adhaeribacter sp. HMF7605 Genome sequencing and assembly.</title>
        <authorList>
            <person name="Kang H."/>
            <person name="Kang J."/>
            <person name="Cha I."/>
            <person name="Kim H."/>
            <person name="Joh K."/>
        </authorList>
    </citation>
    <scope>NUCLEOTIDE SEQUENCE [LARGE SCALE GENOMIC DNA]</scope>
    <source>
        <strain evidence="4 5">HMF7605</strain>
    </source>
</reference>
<evidence type="ECO:0000256" key="3">
    <source>
        <dbReference type="RuleBase" id="RU003707"/>
    </source>
</evidence>